<dbReference type="AlphaFoldDB" id="A0A8S2D6B5"/>
<evidence type="ECO:0000256" key="2">
    <source>
        <dbReference type="ARBA" id="ARBA00023015"/>
    </source>
</evidence>
<dbReference type="SUPFAM" id="SSF47095">
    <property type="entry name" value="HMG-box"/>
    <property type="match status" value="1"/>
</dbReference>
<evidence type="ECO:0000256" key="3">
    <source>
        <dbReference type="ARBA" id="ARBA00023125"/>
    </source>
</evidence>
<evidence type="ECO:0000256" key="4">
    <source>
        <dbReference type="ARBA" id="ARBA00023163"/>
    </source>
</evidence>
<comment type="caution">
    <text evidence="9">The sequence shown here is derived from an EMBL/GenBank/DDBJ whole genome shotgun (WGS) entry which is preliminary data.</text>
</comment>
<keyword evidence="2" id="KW-0805">Transcription regulation</keyword>
<dbReference type="InterPro" id="IPR036910">
    <property type="entry name" value="HMG_box_dom_sf"/>
</dbReference>
<dbReference type="GO" id="GO:0000981">
    <property type="term" value="F:DNA-binding transcription factor activity, RNA polymerase II-specific"/>
    <property type="evidence" value="ECO:0007669"/>
    <property type="project" value="TreeGrafter"/>
</dbReference>
<evidence type="ECO:0000259" key="8">
    <source>
        <dbReference type="PROSITE" id="PS50118"/>
    </source>
</evidence>
<reference evidence="9" key="1">
    <citation type="submission" date="2021-02" db="EMBL/GenBank/DDBJ databases">
        <authorList>
            <person name="Nowell W R."/>
        </authorList>
    </citation>
    <scope>NUCLEOTIDE SEQUENCE</scope>
</reference>
<evidence type="ECO:0000256" key="6">
    <source>
        <dbReference type="PROSITE-ProRule" id="PRU00267"/>
    </source>
</evidence>
<keyword evidence="4" id="KW-0804">Transcription</keyword>
<feature type="DNA-binding region" description="HMG box" evidence="6">
    <location>
        <begin position="39"/>
        <end position="107"/>
    </location>
</feature>
<dbReference type="InterPro" id="IPR050917">
    <property type="entry name" value="SOX_TF"/>
</dbReference>
<feature type="compositionally biased region" description="Polar residues" evidence="7">
    <location>
        <begin position="119"/>
        <end position="143"/>
    </location>
</feature>
<feature type="domain" description="HMG box" evidence="8">
    <location>
        <begin position="39"/>
        <end position="107"/>
    </location>
</feature>
<keyword evidence="3 6" id="KW-0238">DNA-binding</keyword>
<dbReference type="GO" id="GO:0000978">
    <property type="term" value="F:RNA polymerase II cis-regulatory region sequence-specific DNA binding"/>
    <property type="evidence" value="ECO:0007669"/>
    <property type="project" value="TreeGrafter"/>
</dbReference>
<keyword evidence="5 6" id="KW-0539">Nucleus</keyword>
<evidence type="ECO:0000313" key="9">
    <source>
        <dbReference type="EMBL" id="CAF0853789.1"/>
    </source>
</evidence>
<dbReference type="InterPro" id="IPR009071">
    <property type="entry name" value="HMG_box_dom"/>
</dbReference>
<protein>
    <recommendedName>
        <fullName evidence="8">HMG box domain-containing protein</fullName>
    </recommendedName>
</protein>
<dbReference type="PROSITE" id="PS50118">
    <property type="entry name" value="HMG_BOX_2"/>
    <property type="match status" value="1"/>
</dbReference>
<dbReference type="EMBL" id="CAJOBA010002298">
    <property type="protein sequence ID" value="CAF3638936.1"/>
    <property type="molecule type" value="Genomic_DNA"/>
</dbReference>
<dbReference type="PANTHER" id="PTHR45803:SF5">
    <property type="entry name" value="SOX100B"/>
    <property type="match status" value="1"/>
</dbReference>
<evidence type="ECO:0000313" key="10">
    <source>
        <dbReference type="EMBL" id="CAF3638936.1"/>
    </source>
</evidence>
<evidence type="ECO:0000256" key="5">
    <source>
        <dbReference type="ARBA" id="ARBA00023242"/>
    </source>
</evidence>
<dbReference type="SMART" id="SM00398">
    <property type="entry name" value="HMG"/>
    <property type="match status" value="1"/>
</dbReference>
<dbReference type="Proteomes" id="UP000682733">
    <property type="component" value="Unassembled WGS sequence"/>
</dbReference>
<name>A0A8S2D6B5_9BILA</name>
<proteinExistence type="predicted"/>
<dbReference type="GO" id="GO:0005634">
    <property type="term" value="C:nucleus"/>
    <property type="evidence" value="ECO:0007669"/>
    <property type="project" value="UniProtKB-SubCell"/>
</dbReference>
<feature type="region of interest" description="Disordered" evidence="7">
    <location>
        <begin position="100"/>
        <end position="155"/>
    </location>
</feature>
<dbReference type="PANTHER" id="PTHR45803">
    <property type="entry name" value="SOX100B"/>
    <property type="match status" value="1"/>
</dbReference>
<gene>
    <name evidence="9" type="ORF">OVA965_LOCUS7281</name>
    <name evidence="10" type="ORF">TMI583_LOCUS7277</name>
</gene>
<evidence type="ECO:0000256" key="7">
    <source>
        <dbReference type="SAM" id="MobiDB-lite"/>
    </source>
</evidence>
<dbReference type="FunFam" id="1.10.30.10:FF:000051">
    <property type="entry name" value="Transcription factor Sox-10"/>
    <property type="match status" value="1"/>
</dbReference>
<feature type="compositionally biased region" description="Low complexity" evidence="7">
    <location>
        <begin position="144"/>
        <end position="155"/>
    </location>
</feature>
<comment type="subcellular location">
    <subcellularLocation>
        <location evidence="1">Nucleus</location>
    </subcellularLocation>
</comment>
<dbReference type="Gene3D" id="1.10.30.10">
    <property type="entry name" value="High mobility group box domain"/>
    <property type="match status" value="1"/>
</dbReference>
<dbReference type="EMBL" id="CAJNOK010002298">
    <property type="protein sequence ID" value="CAF0853789.1"/>
    <property type="molecule type" value="Genomic_DNA"/>
</dbReference>
<evidence type="ECO:0000256" key="1">
    <source>
        <dbReference type="ARBA" id="ARBA00004123"/>
    </source>
</evidence>
<sequence length="219" mass="25063">MSLTSTTNVILSNIVSSALKHYNWTELEQKTKTQKPIHIKRPMNAFMVWAQAARKNMTNNLTTVNNAQLSKTLGKLWKTLPPEQRKPFVEEAERIREQHKKDYPDYKYQPKRKVKDSSKVTSLSRYHPYSSKTLSSSINDSLQSTSSPNSSIHSNLSPQLLVDEFDSEYKENLCFRSYPSTETPIDTSIHPSLPLGIDDKQLTPNDFDSFNYSGEFIGI</sequence>
<dbReference type="Pfam" id="PF00505">
    <property type="entry name" value="HMG_box"/>
    <property type="match status" value="1"/>
</dbReference>
<dbReference type="Proteomes" id="UP000677228">
    <property type="component" value="Unassembled WGS sequence"/>
</dbReference>
<accession>A0A8S2D6B5</accession>
<organism evidence="9 11">
    <name type="scientific">Didymodactylos carnosus</name>
    <dbReference type="NCBI Taxonomy" id="1234261"/>
    <lineage>
        <taxon>Eukaryota</taxon>
        <taxon>Metazoa</taxon>
        <taxon>Spiralia</taxon>
        <taxon>Gnathifera</taxon>
        <taxon>Rotifera</taxon>
        <taxon>Eurotatoria</taxon>
        <taxon>Bdelloidea</taxon>
        <taxon>Philodinida</taxon>
        <taxon>Philodinidae</taxon>
        <taxon>Didymodactylos</taxon>
    </lineage>
</organism>
<evidence type="ECO:0000313" key="11">
    <source>
        <dbReference type="Proteomes" id="UP000677228"/>
    </source>
</evidence>